<accession>A0A926RT09</accession>
<dbReference type="GO" id="GO:0051301">
    <property type="term" value="P:cell division"/>
    <property type="evidence" value="ECO:0007669"/>
    <property type="project" value="UniProtKB-KW"/>
</dbReference>
<keyword evidence="5 10" id="KW-0132">Cell division</keyword>
<dbReference type="GO" id="GO:0005886">
    <property type="term" value="C:plasma membrane"/>
    <property type="evidence" value="ECO:0007669"/>
    <property type="project" value="UniProtKB-SubCell"/>
</dbReference>
<evidence type="ECO:0000259" key="13">
    <source>
        <dbReference type="Pfam" id="PF18075"/>
    </source>
</evidence>
<evidence type="ECO:0000256" key="10">
    <source>
        <dbReference type="PIRNR" id="PIRNR003097"/>
    </source>
</evidence>
<comment type="function">
    <text evidence="10">Part of the ABC transporter FtsEX involved in asymmetric cellular division facilitating the initiation of sporulation.</text>
</comment>
<evidence type="ECO:0000256" key="6">
    <source>
        <dbReference type="ARBA" id="ARBA00022692"/>
    </source>
</evidence>
<evidence type="ECO:0000256" key="3">
    <source>
        <dbReference type="ARBA" id="ARBA00021907"/>
    </source>
</evidence>
<keyword evidence="6 11" id="KW-0812">Transmembrane</keyword>
<dbReference type="NCBIfam" id="NF038347">
    <property type="entry name" value="FtsX_Gpos"/>
    <property type="match status" value="1"/>
</dbReference>
<feature type="transmembrane region" description="Helical" evidence="11">
    <location>
        <begin position="21"/>
        <end position="46"/>
    </location>
</feature>
<evidence type="ECO:0000256" key="9">
    <source>
        <dbReference type="ARBA" id="ARBA00023306"/>
    </source>
</evidence>
<dbReference type="AlphaFoldDB" id="A0A926RT09"/>
<feature type="domain" description="FtsX extracellular" evidence="13">
    <location>
        <begin position="59"/>
        <end position="150"/>
    </location>
</feature>
<dbReference type="PANTHER" id="PTHR47755:SF1">
    <property type="entry name" value="CELL DIVISION PROTEIN FTSX"/>
    <property type="match status" value="1"/>
</dbReference>
<name>A0A926RT09_9BACL</name>
<dbReference type="InterPro" id="IPR058204">
    <property type="entry name" value="FtsX_firmicutes-type"/>
</dbReference>
<dbReference type="InterPro" id="IPR004513">
    <property type="entry name" value="FtsX"/>
</dbReference>
<organism evidence="14 15">
    <name type="scientific">Polycladospora coralii</name>
    <dbReference type="NCBI Taxonomy" id="2771432"/>
    <lineage>
        <taxon>Bacteria</taxon>
        <taxon>Bacillati</taxon>
        <taxon>Bacillota</taxon>
        <taxon>Bacilli</taxon>
        <taxon>Bacillales</taxon>
        <taxon>Thermoactinomycetaceae</taxon>
        <taxon>Polycladospora</taxon>
    </lineage>
</organism>
<evidence type="ECO:0000256" key="1">
    <source>
        <dbReference type="ARBA" id="ARBA00004651"/>
    </source>
</evidence>
<evidence type="ECO:0000256" key="2">
    <source>
        <dbReference type="ARBA" id="ARBA00007379"/>
    </source>
</evidence>
<feature type="transmembrane region" description="Helical" evidence="11">
    <location>
        <begin position="275"/>
        <end position="297"/>
    </location>
</feature>
<protein>
    <recommendedName>
        <fullName evidence="3 10">Cell division protein FtsX</fullName>
    </recommendedName>
</protein>
<dbReference type="PIRSF" id="PIRSF003097">
    <property type="entry name" value="FtsX"/>
    <property type="match status" value="1"/>
</dbReference>
<dbReference type="Proteomes" id="UP000661691">
    <property type="component" value="Unassembled WGS sequence"/>
</dbReference>
<keyword evidence="8 10" id="KW-0472">Membrane</keyword>
<evidence type="ECO:0000256" key="4">
    <source>
        <dbReference type="ARBA" id="ARBA00022475"/>
    </source>
</evidence>
<keyword evidence="15" id="KW-1185">Reference proteome</keyword>
<evidence type="ECO:0000259" key="12">
    <source>
        <dbReference type="Pfam" id="PF02687"/>
    </source>
</evidence>
<dbReference type="Pfam" id="PF18075">
    <property type="entry name" value="FtsX_ECD"/>
    <property type="match status" value="1"/>
</dbReference>
<feature type="transmembrane region" description="Helical" evidence="11">
    <location>
        <begin position="223"/>
        <end position="249"/>
    </location>
</feature>
<sequence>MKIDTLVRHLREAYRGLRRNTWMSFAAVSAVSVTLLIFGVFLVLAFNISYMAKEVDKTVGIMVELNSDLTADQKEEVLNQIKGNKMTADATLIPKEDALREFKELLGDSGNDILAGLDSEDENPLPDTIKVIPNDIDQFEALTEDLKKYPEEQVLGVDNGGNLAKSVLDYSGLVQNIMLGFGLVLAIMAAFLISNTIKLTIIARKREIEIQRLVGASNWFIRWPFFIEGATMGMLGSISPILITIVLYWSGYNMLNPANEPITIMKLMPVTELSLYVSGTILLMGVLIGIWGSIISVRRFLKI</sequence>
<keyword evidence="9 10" id="KW-0131">Cell cycle</keyword>
<keyword evidence="4 10" id="KW-1003">Cell membrane</keyword>
<evidence type="ECO:0000313" key="14">
    <source>
        <dbReference type="EMBL" id="MBD1372210.1"/>
    </source>
</evidence>
<reference evidence="14" key="1">
    <citation type="submission" date="2020-09" db="EMBL/GenBank/DDBJ databases">
        <title>A novel bacterium of genus Hazenella, isolated from South China Sea.</title>
        <authorList>
            <person name="Huang H."/>
            <person name="Mo K."/>
            <person name="Hu Y."/>
        </authorList>
    </citation>
    <scope>NUCLEOTIDE SEQUENCE</scope>
    <source>
        <strain evidence="14">IB182357</strain>
    </source>
</reference>
<evidence type="ECO:0000256" key="7">
    <source>
        <dbReference type="ARBA" id="ARBA00022989"/>
    </source>
</evidence>
<feature type="transmembrane region" description="Helical" evidence="11">
    <location>
        <begin position="177"/>
        <end position="202"/>
    </location>
</feature>
<evidence type="ECO:0000313" key="15">
    <source>
        <dbReference type="Proteomes" id="UP000661691"/>
    </source>
</evidence>
<dbReference type="Gene3D" id="3.30.70.3040">
    <property type="match status" value="1"/>
</dbReference>
<dbReference type="Pfam" id="PF02687">
    <property type="entry name" value="FtsX"/>
    <property type="match status" value="1"/>
</dbReference>
<evidence type="ECO:0000256" key="8">
    <source>
        <dbReference type="ARBA" id="ARBA00023136"/>
    </source>
</evidence>
<comment type="similarity">
    <text evidence="2 10">Belongs to the ABC-4 integral membrane protein family. FtsX subfamily.</text>
</comment>
<dbReference type="InterPro" id="IPR003838">
    <property type="entry name" value="ABC3_permease_C"/>
</dbReference>
<proteinExistence type="inferred from homology"/>
<comment type="caution">
    <text evidence="14">The sequence shown here is derived from an EMBL/GenBank/DDBJ whole genome shotgun (WGS) entry which is preliminary data.</text>
</comment>
<dbReference type="PANTHER" id="PTHR47755">
    <property type="entry name" value="CELL DIVISION PROTEIN FTSX"/>
    <property type="match status" value="1"/>
</dbReference>
<dbReference type="EMBL" id="JACXAH010000008">
    <property type="protein sequence ID" value="MBD1372210.1"/>
    <property type="molecule type" value="Genomic_DNA"/>
</dbReference>
<keyword evidence="7 11" id="KW-1133">Transmembrane helix</keyword>
<comment type="subcellular location">
    <subcellularLocation>
        <location evidence="1">Cell membrane</location>
        <topology evidence="1">Multi-pass membrane protein</topology>
    </subcellularLocation>
</comment>
<dbReference type="RefSeq" id="WP_191139620.1">
    <property type="nucleotide sequence ID" value="NZ_JACXAG020000003.1"/>
</dbReference>
<evidence type="ECO:0000256" key="5">
    <source>
        <dbReference type="ARBA" id="ARBA00022618"/>
    </source>
</evidence>
<gene>
    <name evidence="14" type="ORF">IC620_07515</name>
</gene>
<evidence type="ECO:0000256" key="11">
    <source>
        <dbReference type="SAM" id="Phobius"/>
    </source>
</evidence>
<dbReference type="InterPro" id="IPR040690">
    <property type="entry name" value="FtsX_ECD"/>
</dbReference>
<feature type="domain" description="ABC3 transporter permease C-terminal" evidence="12">
    <location>
        <begin position="181"/>
        <end position="302"/>
    </location>
</feature>